<dbReference type="Gene3D" id="2.40.300.10">
    <property type="entry name" value="Head decoration protein D"/>
    <property type="match status" value="1"/>
</dbReference>
<keyword evidence="2" id="KW-1185">Reference proteome</keyword>
<accession>A0A5R9QIJ8</accession>
<dbReference type="SUPFAM" id="SSF51274">
    <property type="entry name" value="Head decoration protein D (gpD, major capsid protein D)"/>
    <property type="match status" value="1"/>
</dbReference>
<evidence type="ECO:0000313" key="2">
    <source>
        <dbReference type="Proteomes" id="UP000306753"/>
    </source>
</evidence>
<dbReference type="Proteomes" id="UP000306753">
    <property type="component" value="Unassembled WGS sequence"/>
</dbReference>
<dbReference type="RefSeq" id="WP_138410745.1">
    <property type="nucleotide sequence ID" value="NZ_QLAG01000002.1"/>
</dbReference>
<dbReference type="EMBL" id="QLAG01000002">
    <property type="protein sequence ID" value="TLX65077.1"/>
    <property type="molecule type" value="Genomic_DNA"/>
</dbReference>
<dbReference type="InterPro" id="IPR036630">
    <property type="entry name" value="Head_decoration_D_sf"/>
</dbReference>
<sequence length="116" mass="11836">MSIVNEPTDDWITGSHPYNTALGTLASGTNVAARVPLGQVSATGKFVPWDPAAEDGSQVAVRLSLYPVEAGAGDAEAQMITGGSFNPDLVAWPAGTTSAQKLAAFAGTPIVLQKPV</sequence>
<reference evidence="1 2" key="1">
    <citation type="journal article" date="2017" name="Eur. J. Clin. Microbiol. Infect. Dis.">
        <title>Uncommonly isolated clinical Pseudomonas: identification and phylogenetic assignation.</title>
        <authorList>
            <person name="Mulet M."/>
            <person name="Gomila M."/>
            <person name="Ramirez A."/>
            <person name="Cardew S."/>
            <person name="Moore E.R."/>
            <person name="Lalucat J."/>
            <person name="Garcia-Valdes E."/>
        </authorList>
    </citation>
    <scope>NUCLEOTIDE SEQUENCE [LARGE SCALE GENOMIC DNA]</scope>
    <source>
        <strain evidence="1 2">SD129</strain>
    </source>
</reference>
<comment type="caution">
    <text evidence="1">The sequence shown here is derived from an EMBL/GenBank/DDBJ whole genome shotgun (WGS) entry which is preliminary data.</text>
</comment>
<proteinExistence type="predicted"/>
<dbReference type="InterPro" id="IPR004195">
    <property type="entry name" value="Head_decoration_D"/>
</dbReference>
<dbReference type="AlphaFoldDB" id="A0A5R9QIJ8"/>
<gene>
    <name evidence="1" type="ORF">DN820_01830</name>
</gene>
<organism evidence="1 2">
    <name type="scientific">Stutzerimonas nosocomialis</name>
    <dbReference type="NCBI Taxonomy" id="1056496"/>
    <lineage>
        <taxon>Bacteria</taxon>
        <taxon>Pseudomonadati</taxon>
        <taxon>Pseudomonadota</taxon>
        <taxon>Gammaproteobacteria</taxon>
        <taxon>Pseudomonadales</taxon>
        <taxon>Pseudomonadaceae</taxon>
        <taxon>Stutzerimonas</taxon>
    </lineage>
</organism>
<name>A0A5R9QIJ8_9GAMM</name>
<dbReference type="Pfam" id="PF02924">
    <property type="entry name" value="HDPD"/>
    <property type="match status" value="1"/>
</dbReference>
<protein>
    <submittedName>
        <fullName evidence="1">Head decoration protein</fullName>
    </submittedName>
</protein>
<evidence type="ECO:0000313" key="1">
    <source>
        <dbReference type="EMBL" id="TLX65077.1"/>
    </source>
</evidence>